<comment type="caution">
    <text evidence="3">The sequence shown here is derived from an EMBL/GenBank/DDBJ whole genome shotgun (WGS) entry which is preliminary data.</text>
</comment>
<dbReference type="Gene3D" id="3.40.50.850">
    <property type="entry name" value="Isochorismatase-like"/>
    <property type="match status" value="1"/>
</dbReference>
<dbReference type="CDD" id="cd01014">
    <property type="entry name" value="nicotinamidase_related"/>
    <property type="match status" value="1"/>
</dbReference>
<dbReference type="Proteomes" id="UP001500974">
    <property type="component" value="Unassembled WGS sequence"/>
</dbReference>
<dbReference type="InterPro" id="IPR050272">
    <property type="entry name" value="Isochorismatase-like_hydrls"/>
</dbReference>
<evidence type="ECO:0000256" key="1">
    <source>
        <dbReference type="ARBA" id="ARBA00022801"/>
    </source>
</evidence>
<proteinExistence type="predicted"/>
<evidence type="ECO:0000259" key="2">
    <source>
        <dbReference type="Pfam" id="PF00857"/>
    </source>
</evidence>
<dbReference type="PANTHER" id="PTHR43540">
    <property type="entry name" value="PEROXYUREIDOACRYLATE/UREIDOACRYLATE AMIDOHYDROLASE-RELATED"/>
    <property type="match status" value="1"/>
</dbReference>
<evidence type="ECO:0000313" key="4">
    <source>
        <dbReference type="Proteomes" id="UP001500974"/>
    </source>
</evidence>
<dbReference type="InterPro" id="IPR000868">
    <property type="entry name" value="Isochorismatase-like_dom"/>
</dbReference>
<keyword evidence="4" id="KW-1185">Reference proteome</keyword>
<keyword evidence="1 3" id="KW-0378">Hydrolase</keyword>
<sequence>MSATHSAPSLSDRAALVIVDVQQAFDDAAYWGTRNNSSCEENIAALLTHWRETGRPVVFVRHDSTDPESPLHPDHPGHAFKDFITGTPDLLVHKSVNSSFHGTPDLHAWLQENAISELVICGITTNHCCETTARVGGNLGYMVLFALDATHTFNRVGPDGDDVSADAIYRMTAVNLHGEFAAVVNTADLLAPAQTAAVGSQ</sequence>
<feature type="domain" description="Isochorismatase-like" evidence="2">
    <location>
        <begin position="14"/>
        <end position="155"/>
    </location>
</feature>
<dbReference type="Pfam" id="PF00857">
    <property type="entry name" value="Isochorismatase"/>
    <property type="match status" value="1"/>
</dbReference>
<dbReference type="InterPro" id="IPR036380">
    <property type="entry name" value="Isochorismatase-like_sf"/>
</dbReference>
<dbReference type="SUPFAM" id="SSF52499">
    <property type="entry name" value="Isochorismatase-like hydrolases"/>
    <property type="match status" value="1"/>
</dbReference>
<dbReference type="RefSeq" id="WP_346028623.1">
    <property type="nucleotide sequence ID" value="NZ_BAAAON010000003.1"/>
</dbReference>
<gene>
    <name evidence="3" type="ORF">GCM10009784_27400</name>
</gene>
<evidence type="ECO:0000313" key="3">
    <source>
        <dbReference type="EMBL" id="GAA2177299.1"/>
    </source>
</evidence>
<protein>
    <submittedName>
        <fullName evidence="3">Cysteine hydrolase family protein</fullName>
    </submittedName>
</protein>
<organism evidence="3 4">
    <name type="scientific">Arthrobacter parietis</name>
    <dbReference type="NCBI Taxonomy" id="271434"/>
    <lineage>
        <taxon>Bacteria</taxon>
        <taxon>Bacillati</taxon>
        <taxon>Actinomycetota</taxon>
        <taxon>Actinomycetes</taxon>
        <taxon>Micrococcales</taxon>
        <taxon>Micrococcaceae</taxon>
        <taxon>Arthrobacter</taxon>
    </lineage>
</organism>
<dbReference type="GO" id="GO:0016787">
    <property type="term" value="F:hydrolase activity"/>
    <property type="evidence" value="ECO:0007669"/>
    <property type="project" value="UniProtKB-KW"/>
</dbReference>
<accession>A0ABN3B0Q7</accession>
<name>A0ABN3B0Q7_9MICC</name>
<dbReference type="PANTHER" id="PTHR43540:SF1">
    <property type="entry name" value="ISOCHORISMATASE HYDROLASE"/>
    <property type="match status" value="1"/>
</dbReference>
<dbReference type="EMBL" id="BAAAON010000003">
    <property type="protein sequence ID" value="GAA2177299.1"/>
    <property type="molecule type" value="Genomic_DNA"/>
</dbReference>
<reference evidence="3 4" key="1">
    <citation type="journal article" date="2019" name="Int. J. Syst. Evol. Microbiol.">
        <title>The Global Catalogue of Microorganisms (GCM) 10K type strain sequencing project: providing services to taxonomists for standard genome sequencing and annotation.</title>
        <authorList>
            <consortium name="The Broad Institute Genomics Platform"/>
            <consortium name="The Broad Institute Genome Sequencing Center for Infectious Disease"/>
            <person name="Wu L."/>
            <person name="Ma J."/>
        </authorList>
    </citation>
    <scope>NUCLEOTIDE SEQUENCE [LARGE SCALE GENOMIC DNA]</scope>
    <source>
        <strain evidence="3 4">JCM 14917</strain>
    </source>
</reference>